<dbReference type="InParanoid" id="B7S3U8"/>
<accession>B7S3U8</accession>
<name>B7S3U8_PHATC</name>
<dbReference type="AlphaFoldDB" id="B7S3U8"/>
<evidence type="ECO:0000313" key="3">
    <source>
        <dbReference type="Proteomes" id="UP000000759"/>
    </source>
</evidence>
<keyword evidence="3" id="KW-1185">Reference proteome</keyword>
<gene>
    <name evidence="2" type="ORF">PHATRDRAFT_bd1245</name>
</gene>
<dbReference type="PaxDb" id="2850-Phatrdraft1245"/>
<evidence type="ECO:0000313" key="2">
    <source>
        <dbReference type="EMBL" id="EEC42778.1"/>
    </source>
</evidence>
<evidence type="ECO:0000256" key="1">
    <source>
        <dbReference type="SAM" id="MobiDB-lite"/>
    </source>
</evidence>
<feature type="compositionally biased region" description="Basic and acidic residues" evidence="1">
    <location>
        <begin position="137"/>
        <end position="147"/>
    </location>
</feature>
<sequence length="503" mass="57171">MHIEWGYTTSLFNECHSANVFSCRSCNRQCTRVKKALEDYSTITVATAVPKQRNYAWAAFEYKFVGPIGAALTTPTFPVVVLLLSYWSDVDLLVDFASTKDAVLETPLAQRFCPLALDPAMDQRWLRHIQMHASRVHEGKEKDKASPDDETSIIQSGPTGTADLLRNITDILPLHVVAWPYLQYGIRTAEHQHIEENGINESSYLWLSNNMLDFHPNVVWLGDIGWGFPWKQWCWQYTKHVQKAKKMRREKGLPEQWPIFIVAFADGPSLPRCQNVEAEVGKANVRCTSRSIVYNWRWNEAKKGVVTGQKLNLIESVYGDTLQKRNMTLVDPIERLQCDVDVAHYWPHQRDLDKAGTVGSLLRQEISKLLVDFGKKRIFNSLLETKIIFVSQRDRWEDHYQQKALVGVALVMTDRVLGLPAGLGVTVTRATLLDGGVAGWVACHVKGSFPFCCCNGNVDVIFPGMPCFFLESLALPFCINALLLQHVTDSQYPWIRAKSEWEQ</sequence>
<dbReference type="Proteomes" id="UP000000759">
    <property type="component" value="Unassembled WGS sequence"/>
</dbReference>
<dbReference type="KEGG" id="pti:PHATRDRAFT_bd1245"/>
<dbReference type="RefSeq" id="XP_002176238.1">
    <property type="nucleotide sequence ID" value="XM_002176202.1"/>
</dbReference>
<dbReference type="EMBL" id="DS999275">
    <property type="protein sequence ID" value="EEC42778.1"/>
    <property type="molecule type" value="Genomic_DNA"/>
</dbReference>
<dbReference type="HOGENOM" id="CLU_533716_0_0_1"/>
<reference evidence="3" key="2">
    <citation type="submission" date="2008-08" db="EMBL/GenBank/DDBJ databases">
        <authorList>
            <consortium name="Diatom Consortium"/>
            <person name="Grigoriev I."/>
            <person name="Grimwood J."/>
            <person name="Kuo A."/>
            <person name="Otillar R.P."/>
            <person name="Salamov A."/>
            <person name="Detter J.C."/>
            <person name="Lindquist E."/>
            <person name="Shapiro H."/>
            <person name="Lucas S."/>
            <person name="Glavina del Rio T."/>
            <person name="Pitluck S."/>
            <person name="Rokhsar D."/>
            <person name="Bowler C."/>
        </authorList>
    </citation>
    <scope>GENOME REANNOTATION</scope>
    <source>
        <strain evidence="3">CCAP 1055/1</strain>
    </source>
</reference>
<feature type="region of interest" description="Disordered" evidence="1">
    <location>
        <begin position="137"/>
        <end position="157"/>
    </location>
</feature>
<organism evidence="2 3">
    <name type="scientific">Phaeodactylum tricornutum (strain CCAP 1055/1)</name>
    <dbReference type="NCBI Taxonomy" id="556484"/>
    <lineage>
        <taxon>Eukaryota</taxon>
        <taxon>Sar</taxon>
        <taxon>Stramenopiles</taxon>
        <taxon>Ochrophyta</taxon>
        <taxon>Bacillariophyta</taxon>
        <taxon>Bacillariophyceae</taxon>
        <taxon>Bacillariophycidae</taxon>
        <taxon>Naviculales</taxon>
        <taxon>Phaeodactylaceae</taxon>
        <taxon>Phaeodactylum</taxon>
    </lineage>
</organism>
<reference evidence="2 3" key="1">
    <citation type="journal article" date="2008" name="Nature">
        <title>The Phaeodactylum genome reveals the evolutionary history of diatom genomes.</title>
        <authorList>
            <person name="Bowler C."/>
            <person name="Allen A.E."/>
            <person name="Badger J.H."/>
            <person name="Grimwood J."/>
            <person name="Jabbari K."/>
            <person name="Kuo A."/>
            <person name="Maheswari U."/>
            <person name="Martens C."/>
            <person name="Maumus F."/>
            <person name="Otillar R.P."/>
            <person name="Rayko E."/>
            <person name="Salamov A."/>
            <person name="Vandepoele K."/>
            <person name="Beszteri B."/>
            <person name="Gruber A."/>
            <person name="Heijde M."/>
            <person name="Katinka M."/>
            <person name="Mock T."/>
            <person name="Valentin K."/>
            <person name="Verret F."/>
            <person name="Berges J.A."/>
            <person name="Brownlee C."/>
            <person name="Cadoret J.P."/>
            <person name="Chiovitti A."/>
            <person name="Choi C.J."/>
            <person name="Coesel S."/>
            <person name="De Martino A."/>
            <person name="Detter J.C."/>
            <person name="Durkin C."/>
            <person name="Falciatore A."/>
            <person name="Fournet J."/>
            <person name="Haruta M."/>
            <person name="Huysman M.J."/>
            <person name="Jenkins B.D."/>
            <person name="Jiroutova K."/>
            <person name="Jorgensen R.E."/>
            <person name="Joubert Y."/>
            <person name="Kaplan A."/>
            <person name="Kroger N."/>
            <person name="Kroth P.G."/>
            <person name="La Roche J."/>
            <person name="Lindquist E."/>
            <person name="Lommer M."/>
            <person name="Martin-Jezequel V."/>
            <person name="Lopez P.J."/>
            <person name="Lucas S."/>
            <person name="Mangogna M."/>
            <person name="McGinnis K."/>
            <person name="Medlin L.K."/>
            <person name="Montsant A."/>
            <person name="Oudot-Le Secq M.P."/>
            <person name="Napoli C."/>
            <person name="Obornik M."/>
            <person name="Parker M.S."/>
            <person name="Petit J.L."/>
            <person name="Porcel B.M."/>
            <person name="Poulsen N."/>
            <person name="Robison M."/>
            <person name="Rychlewski L."/>
            <person name="Rynearson T.A."/>
            <person name="Schmutz J."/>
            <person name="Shapiro H."/>
            <person name="Siaut M."/>
            <person name="Stanley M."/>
            <person name="Sussman M.R."/>
            <person name="Taylor A.R."/>
            <person name="Vardi A."/>
            <person name="von Dassow P."/>
            <person name="Vyverman W."/>
            <person name="Willis A."/>
            <person name="Wyrwicz L.S."/>
            <person name="Rokhsar D.S."/>
            <person name="Weissenbach J."/>
            <person name="Armbrust E.V."/>
            <person name="Green B.R."/>
            <person name="Van de Peer Y."/>
            <person name="Grigoriev I.V."/>
        </authorList>
    </citation>
    <scope>NUCLEOTIDE SEQUENCE [LARGE SCALE GENOMIC DNA]</scope>
    <source>
        <strain evidence="2 3">CCAP 1055/1</strain>
    </source>
</reference>
<dbReference type="GeneID" id="7204819"/>
<protein>
    <submittedName>
        <fullName evidence="2">Uncharacterized protein</fullName>
    </submittedName>
</protein>
<dbReference type="OrthoDB" id="198346at2759"/>
<proteinExistence type="predicted"/>